<sequence>MGNSRGIIIPKPLLAQLGFEDEVEMVVEDDALVLRKPAKRSREGWAEASQKLADEGDDSLVWPEFANEDDEHLVW</sequence>
<dbReference type="RefSeq" id="WP_005003530.1">
    <property type="nucleotide sequence ID" value="NZ_CH672427.1"/>
</dbReference>
<dbReference type="HOGENOM" id="CLU_150554_3_0_6"/>
<name>A4BVF6_9GAMM</name>
<keyword evidence="4" id="KW-1185">Reference proteome</keyword>
<evidence type="ECO:0000313" key="3">
    <source>
        <dbReference type="EMBL" id="EAR20276.1"/>
    </source>
</evidence>
<proteinExistence type="predicted"/>
<evidence type="ECO:0000313" key="4">
    <source>
        <dbReference type="Proteomes" id="UP000003374"/>
    </source>
</evidence>
<evidence type="ECO:0000256" key="1">
    <source>
        <dbReference type="PROSITE-ProRule" id="PRU01076"/>
    </source>
</evidence>
<dbReference type="SUPFAM" id="SSF89447">
    <property type="entry name" value="AbrB/MazE/MraZ-like"/>
    <property type="match status" value="1"/>
</dbReference>
<dbReference type="InterPro" id="IPR037914">
    <property type="entry name" value="SpoVT-AbrB_sf"/>
</dbReference>
<dbReference type="InterPro" id="IPR007159">
    <property type="entry name" value="SpoVT-AbrB_dom"/>
</dbReference>
<dbReference type="STRING" id="314278.NB231_13616"/>
<comment type="caution">
    <text evidence="3">The sequence shown here is derived from an EMBL/GenBank/DDBJ whole genome shotgun (WGS) entry which is preliminary data.</text>
</comment>
<dbReference type="EMBL" id="AAOF01000026">
    <property type="protein sequence ID" value="EAR20276.1"/>
    <property type="molecule type" value="Genomic_DNA"/>
</dbReference>
<dbReference type="GO" id="GO:0003677">
    <property type="term" value="F:DNA binding"/>
    <property type="evidence" value="ECO:0007669"/>
    <property type="project" value="UniProtKB-UniRule"/>
</dbReference>
<keyword evidence="1" id="KW-0238">DNA-binding</keyword>
<organism evidence="3 4">
    <name type="scientific">Nitrococcus mobilis Nb-231</name>
    <dbReference type="NCBI Taxonomy" id="314278"/>
    <lineage>
        <taxon>Bacteria</taxon>
        <taxon>Pseudomonadati</taxon>
        <taxon>Pseudomonadota</taxon>
        <taxon>Gammaproteobacteria</taxon>
        <taxon>Chromatiales</taxon>
        <taxon>Ectothiorhodospiraceae</taxon>
        <taxon>Nitrococcus</taxon>
    </lineage>
</organism>
<dbReference type="Gene3D" id="2.10.260.10">
    <property type="match status" value="1"/>
</dbReference>
<feature type="domain" description="SpoVT-AbrB" evidence="2">
    <location>
        <begin position="1"/>
        <end position="39"/>
    </location>
</feature>
<reference evidence="3 4" key="1">
    <citation type="submission" date="2006-02" db="EMBL/GenBank/DDBJ databases">
        <authorList>
            <person name="Waterbury J."/>
            <person name="Ferriera S."/>
            <person name="Johnson J."/>
            <person name="Kravitz S."/>
            <person name="Halpern A."/>
            <person name="Remington K."/>
            <person name="Beeson K."/>
            <person name="Tran B."/>
            <person name="Rogers Y.-H."/>
            <person name="Friedman R."/>
            <person name="Venter J.C."/>
        </authorList>
    </citation>
    <scope>NUCLEOTIDE SEQUENCE [LARGE SCALE GENOMIC DNA]</scope>
    <source>
        <strain evidence="3 4">Nb-231</strain>
    </source>
</reference>
<dbReference type="Proteomes" id="UP000003374">
    <property type="component" value="Unassembled WGS sequence"/>
</dbReference>
<dbReference type="Pfam" id="PF04014">
    <property type="entry name" value="MazE_antitoxin"/>
    <property type="match status" value="1"/>
</dbReference>
<dbReference type="eggNOG" id="COG2336">
    <property type="taxonomic scope" value="Bacteria"/>
</dbReference>
<evidence type="ECO:0000259" key="2">
    <source>
        <dbReference type="PROSITE" id="PS51740"/>
    </source>
</evidence>
<gene>
    <name evidence="3" type="ORF">NB231_13616</name>
</gene>
<dbReference type="PROSITE" id="PS51740">
    <property type="entry name" value="SPOVT_ABRB"/>
    <property type="match status" value="1"/>
</dbReference>
<dbReference type="AlphaFoldDB" id="A4BVF6"/>
<protein>
    <recommendedName>
        <fullName evidence="2">SpoVT-AbrB domain-containing protein</fullName>
    </recommendedName>
</protein>
<accession>A4BVF6</accession>